<feature type="transmembrane region" description="Helical" evidence="1">
    <location>
        <begin position="377"/>
        <end position="400"/>
    </location>
</feature>
<comment type="caution">
    <text evidence="3">The sequence shown here is derived from an EMBL/GenBank/DDBJ whole genome shotgun (WGS) entry which is preliminary data.</text>
</comment>
<feature type="transmembrane region" description="Helical" evidence="1">
    <location>
        <begin position="437"/>
        <end position="457"/>
    </location>
</feature>
<dbReference type="Gene3D" id="3.40.50.300">
    <property type="entry name" value="P-loop containing nucleotide triphosphate hydrolases"/>
    <property type="match status" value="1"/>
</dbReference>
<dbReference type="InterPro" id="IPR027417">
    <property type="entry name" value="P-loop_NTPase"/>
</dbReference>
<name>A0ABQ8UYD6_9EUKA</name>
<dbReference type="InterPro" id="IPR006073">
    <property type="entry name" value="GTP-bd"/>
</dbReference>
<protein>
    <recommendedName>
        <fullName evidence="2">G domain-containing protein</fullName>
    </recommendedName>
</protein>
<dbReference type="PANTHER" id="PTHR42698">
    <property type="entry name" value="GTPASE ERA"/>
    <property type="match status" value="1"/>
</dbReference>
<evidence type="ECO:0000256" key="1">
    <source>
        <dbReference type="SAM" id="Phobius"/>
    </source>
</evidence>
<dbReference type="InterPro" id="IPR005662">
    <property type="entry name" value="GTPase_Era-like"/>
</dbReference>
<dbReference type="EMBL" id="JAPMOS010000001">
    <property type="protein sequence ID" value="KAJ4463111.1"/>
    <property type="molecule type" value="Genomic_DNA"/>
</dbReference>
<dbReference type="Proteomes" id="UP001141327">
    <property type="component" value="Unassembled WGS sequence"/>
</dbReference>
<evidence type="ECO:0000259" key="2">
    <source>
        <dbReference type="Pfam" id="PF01926"/>
    </source>
</evidence>
<keyword evidence="1" id="KW-1133">Transmembrane helix</keyword>
<reference evidence="3" key="1">
    <citation type="journal article" date="2022" name="bioRxiv">
        <title>Genomics of Preaxostyla Flagellates Illuminates Evolutionary Transitions and the Path Towards Mitochondrial Loss.</title>
        <authorList>
            <person name="Novak L.V.F."/>
            <person name="Treitli S.C."/>
            <person name="Pyrih J."/>
            <person name="Halakuc P."/>
            <person name="Pipaliya S.V."/>
            <person name="Vacek V."/>
            <person name="Brzon O."/>
            <person name="Soukal P."/>
            <person name="Eme L."/>
            <person name="Dacks J.B."/>
            <person name="Karnkowska A."/>
            <person name="Elias M."/>
            <person name="Hampl V."/>
        </authorList>
    </citation>
    <scope>NUCLEOTIDE SEQUENCE</scope>
    <source>
        <strain evidence="3">RCP-MX</strain>
    </source>
</reference>
<evidence type="ECO:0000313" key="3">
    <source>
        <dbReference type="EMBL" id="KAJ4463111.1"/>
    </source>
</evidence>
<organism evidence="3 4">
    <name type="scientific">Paratrimastix pyriformis</name>
    <dbReference type="NCBI Taxonomy" id="342808"/>
    <lineage>
        <taxon>Eukaryota</taxon>
        <taxon>Metamonada</taxon>
        <taxon>Preaxostyla</taxon>
        <taxon>Paratrimastigidae</taxon>
        <taxon>Paratrimastix</taxon>
    </lineage>
</organism>
<proteinExistence type="predicted"/>
<gene>
    <name evidence="3" type="ORF">PAPYR_382</name>
</gene>
<feature type="domain" description="G" evidence="2">
    <location>
        <begin position="118"/>
        <end position="253"/>
    </location>
</feature>
<accession>A0ABQ8UYD6</accession>
<keyword evidence="1" id="KW-0812">Transmembrane</keyword>
<evidence type="ECO:0000313" key="4">
    <source>
        <dbReference type="Proteomes" id="UP001141327"/>
    </source>
</evidence>
<dbReference type="PANTHER" id="PTHR42698:SF2">
    <property type="entry name" value="GTPASE ERA-LIKE, CHLOROPLASTIC"/>
    <property type="match status" value="1"/>
</dbReference>
<dbReference type="Pfam" id="PF01926">
    <property type="entry name" value="MMR_HSR1"/>
    <property type="match status" value="1"/>
</dbReference>
<sequence length="507" mass="56216">MMYSESNFDLGFASVTRYRARVRQIKFLVWGSFPNRSAATPPPTASPASAKSAATTKIAASESWGKSRDAELDSLLTPNERIMRSVQDLYTADPFGLVPYANSLGVKGVNSPSPTITVLVLGNHSSGKSSFINWYIGEHIQATGVAMETQGFDVITCGLRNDTLLGDATIQLFPRLAPLRQQPGLLPYLKTHVCASRARRFPMVTFVDTPGLVDGKLEYPFDVDQTLLWFADLADLVLVFLDPIGQSLCKRTMDIVQSLHARHGHKVRYYLTKADQCRHSRDHDRVLIQITQNLAVHIRDKVFDLPAIYIPTEAENDNCPNAIEDVCKDIAHVVDTRVQAALVQLKEDTKSLGDVSTQRLRREKTTRCDNIKATMRAALWMLLMLPLPLFCLACLAMSLLSKGCSEFVPEPVQHYACPLWYWVAEMAHAKAPHHTMAALWGGAVLGLLLVLILGMLLGRRRAVMTRSDGARLRSFLAHAETTLHPAHAELFATYLAQSKDPAHTCLS</sequence>
<keyword evidence="1" id="KW-0472">Membrane</keyword>
<keyword evidence="4" id="KW-1185">Reference proteome</keyword>
<dbReference type="SUPFAM" id="SSF52540">
    <property type="entry name" value="P-loop containing nucleoside triphosphate hydrolases"/>
    <property type="match status" value="1"/>
</dbReference>